<proteinExistence type="predicted"/>
<comment type="caution">
    <text evidence="2">The sequence shown here is derived from an EMBL/GenBank/DDBJ whole genome shotgun (WGS) entry which is preliminary data.</text>
</comment>
<gene>
    <name evidence="2" type="ORF">FOZ62_001853</name>
</gene>
<dbReference type="Proteomes" id="UP000574390">
    <property type="component" value="Unassembled WGS sequence"/>
</dbReference>
<dbReference type="Pfam" id="PF10224">
    <property type="entry name" value="DUF2205"/>
    <property type="match status" value="1"/>
</dbReference>
<dbReference type="Gene3D" id="3.30.420.40">
    <property type="match status" value="2"/>
</dbReference>
<evidence type="ECO:0000256" key="1">
    <source>
        <dbReference type="SAM" id="Coils"/>
    </source>
</evidence>
<dbReference type="InterPro" id="IPR019357">
    <property type="entry name" value="SCOC"/>
</dbReference>
<reference evidence="2 3" key="1">
    <citation type="submission" date="2020-04" db="EMBL/GenBank/DDBJ databases">
        <title>Perkinsus olseni comparative genomics.</title>
        <authorList>
            <person name="Bogema D.R."/>
        </authorList>
    </citation>
    <scope>NUCLEOTIDE SEQUENCE [LARGE SCALE GENOMIC DNA]</scope>
    <source>
        <strain evidence="2">ATCC PRA-205</strain>
    </source>
</reference>
<evidence type="ECO:0000313" key="2">
    <source>
        <dbReference type="EMBL" id="KAF4713913.1"/>
    </source>
</evidence>
<protein>
    <recommendedName>
        <fullName evidence="4">Actin-like 6A</fullName>
    </recommendedName>
</protein>
<dbReference type="AlphaFoldDB" id="A0A7J6QZX7"/>
<dbReference type="Gene3D" id="1.20.5.170">
    <property type="match status" value="1"/>
</dbReference>
<dbReference type="EMBL" id="JABANM010025856">
    <property type="protein sequence ID" value="KAF4713913.1"/>
    <property type="molecule type" value="Genomic_DNA"/>
</dbReference>
<evidence type="ECO:0000313" key="3">
    <source>
        <dbReference type="Proteomes" id="UP000574390"/>
    </source>
</evidence>
<evidence type="ECO:0008006" key="4">
    <source>
        <dbReference type="Google" id="ProtNLM"/>
    </source>
</evidence>
<feature type="coiled-coil region" evidence="1">
    <location>
        <begin position="22"/>
        <end position="56"/>
    </location>
</feature>
<name>A0A7J6QZX7_PEROL</name>
<dbReference type="SUPFAM" id="SSF53067">
    <property type="entry name" value="Actin-like ATPase domain"/>
    <property type="match status" value="2"/>
</dbReference>
<accession>A0A7J6QZX7</accession>
<keyword evidence="1" id="KW-0175">Coiled coil</keyword>
<sequence length="431" mass="48066">MPLDSRHRAALIEKAMELQKTLSEMTYRVEEVRLQNAALEEENDLLKEYIENFITRVILECLTRQRLLASDHSVSWVKVLTSVMPRGARGHVRSISTTLSNTKALCSSSCWTGSSIGRRPTAVIDMGLHTWKVGFATECKPRWRIRSLHDRWEDWTPDELESFLGHVLLDRLLVSPPTNADAWGDTRILVLENMFTPRYIRDSVRLCCGSLSFPGRVRKGFRHAGAPVPLQVENGHIRSTIEYAIGQPTALVVDMGHSSSRVVPVLACMPVMEAAVESASYRKARPRPTDEHSHSGDEILELVVSAMVEAVTKCPIDVRRHVASKVYFVGGWSGRPSLEADILEAFALLVSDKLPNFSSKSITVFDTDPSMDPTDLIWIGASIYGGRGRFLVAVNDQFSSIGMPVPHPAMHKSTADDSMGVRVTDWLNTFQ</sequence>
<dbReference type="InterPro" id="IPR043129">
    <property type="entry name" value="ATPase_NBD"/>
</dbReference>
<organism evidence="2 3">
    <name type="scientific">Perkinsus olseni</name>
    <name type="common">Perkinsus atlanticus</name>
    <dbReference type="NCBI Taxonomy" id="32597"/>
    <lineage>
        <taxon>Eukaryota</taxon>
        <taxon>Sar</taxon>
        <taxon>Alveolata</taxon>
        <taxon>Perkinsozoa</taxon>
        <taxon>Perkinsea</taxon>
        <taxon>Perkinsida</taxon>
        <taxon>Perkinsidae</taxon>
        <taxon>Perkinsus</taxon>
    </lineage>
</organism>